<accession>A0ABY7VXQ2</accession>
<dbReference type="PANTHER" id="PTHR43289">
    <property type="entry name" value="MITOGEN-ACTIVATED PROTEIN KINASE KINASE KINASE 20-RELATED"/>
    <property type="match status" value="1"/>
</dbReference>
<keyword evidence="8" id="KW-1185">Reference proteome</keyword>
<feature type="transmembrane region" description="Helical" evidence="5">
    <location>
        <begin position="346"/>
        <end position="365"/>
    </location>
</feature>
<dbReference type="Gene3D" id="3.30.200.20">
    <property type="entry name" value="Phosphorylase Kinase, domain 1"/>
    <property type="match status" value="1"/>
</dbReference>
<dbReference type="SUPFAM" id="SSF56112">
    <property type="entry name" value="Protein kinase-like (PK-like)"/>
    <property type="match status" value="1"/>
</dbReference>
<dbReference type="InterPro" id="IPR019734">
    <property type="entry name" value="TPR_rpt"/>
</dbReference>
<organism evidence="7 8">
    <name type="scientific">Lentisphaera profundi</name>
    <dbReference type="NCBI Taxonomy" id="1658616"/>
    <lineage>
        <taxon>Bacteria</taxon>
        <taxon>Pseudomonadati</taxon>
        <taxon>Lentisphaerota</taxon>
        <taxon>Lentisphaeria</taxon>
        <taxon>Lentisphaerales</taxon>
        <taxon>Lentisphaeraceae</taxon>
        <taxon>Lentisphaera</taxon>
    </lineage>
</organism>
<evidence type="ECO:0000256" key="4">
    <source>
        <dbReference type="ARBA" id="ARBA00022840"/>
    </source>
</evidence>
<evidence type="ECO:0000256" key="1">
    <source>
        <dbReference type="ARBA" id="ARBA00022679"/>
    </source>
</evidence>
<dbReference type="GO" id="GO:0016301">
    <property type="term" value="F:kinase activity"/>
    <property type="evidence" value="ECO:0007669"/>
    <property type="project" value="UniProtKB-KW"/>
</dbReference>
<keyword evidence="5" id="KW-1133">Transmembrane helix</keyword>
<dbReference type="PANTHER" id="PTHR43289:SF6">
    <property type="entry name" value="SERINE_THREONINE-PROTEIN KINASE NEKL-3"/>
    <property type="match status" value="1"/>
</dbReference>
<keyword evidence="2" id="KW-0547">Nucleotide-binding</keyword>
<dbReference type="SMART" id="SM00220">
    <property type="entry name" value="S_TKc"/>
    <property type="match status" value="1"/>
</dbReference>
<evidence type="ECO:0000256" key="5">
    <source>
        <dbReference type="SAM" id="Phobius"/>
    </source>
</evidence>
<evidence type="ECO:0000256" key="2">
    <source>
        <dbReference type="ARBA" id="ARBA00022741"/>
    </source>
</evidence>
<name>A0ABY7VXQ2_9BACT</name>
<dbReference type="InterPro" id="IPR011009">
    <property type="entry name" value="Kinase-like_dom_sf"/>
</dbReference>
<dbReference type="PROSITE" id="PS50011">
    <property type="entry name" value="PROTEIN_KINASE_DOM"/>
    <property type="match status" value="1"/>
</dbReference>
<dbReference type="InterPro" id="IPR000719">
    <property type="entry name" value="Prot_kinase_dom"/>
</dbReference>
<reference evidence="7 8" key="1">
    <citation type="submission" date="2023-02" db="EMBL/GenBank/DDBJ databases">
        <title>Genome sequence of Lentisphaera profundi SAORIC-696.</title>
        <authorList>
            <person name="Kim e."/>
            <person name="Cho J.-C."/>
            <person name="Choi A."/>
            <person name="Kang I."/>
        </authorList>
    </citation>
    <scope>NUCLEOTIDE SEQUENCE [LARGE SCALE GENOMIC DNA]</scope>
    <source>
        <strain evidence="7 8">SAORIC-696</strain>
    </source>
</reference>
<keyword evidence="5" id="KW-0812">Transmembrane</keyword>
<proteinExistence type="predicted"/>
<gene>
    <name evidence="7" type="ORF">PQO03_13740</name>
</gene>
<dbReference type="InterPro" id="IPR011990">
    <property type="entry name" value="TPR-like_helical_dom_sf"/>
</dbReference>
<evidence type="ECO:0000259" key="6">
    <source>
        <dbReference type="PROSITE" id="PS50011"/>
    </source>
</evidence>
<keyword evidence="1" id="KW-0808">Transferase</keyword>
<keyword evidence="4" id="KW-0067">ATP-binding</keyword>
<sequence>MAKEGDYFDEKLADFFDDLDDLDNLPLLDTIASITDRYCDFQYLDEGGIKIIHRCRDLKTGREVAMASLKECAKDPQKELFFKEARLTAALQHPNIIPLHDLGLKGEQAWFTMKLISGASLEQVLQDLKDGRSQQLNTLSERLDVFIKVCDAMAYAHSRGVLHLDIKPDNIQISNYGDVLLCDWGLAKVMASVCDEELLECYTFNPKELDLTIDGLVKGTPGYMAPEQTRLVKAKKGIATDTFSLGCVLYKILTLEKPFKGADLMAIMNNTVNGRFPKPSVLNPDIPLSLEAVCLKALAPDPQDRYASVIDLQKEILDYRQGFATNAENATLLKLTRLWYNRHRTLSIAGIIILLISFSTAFFAINSLKLEKINALQMAEKLQLEKLNALESSARLKLEADKLQLENEFHKKFNKGAAPRFLQRAQIAFESYNFDDAVNFCDSAVELDPSLSDAWALKGLLHIIHEQFGAALNALNKCKKKNALKQLAKDFYQIKNDDSQRLSLSHYLKLFQRSLTTGQVKLSGGLIHHKAYSEMPLDQRIEFCKGMIEIHNEKSLRRFRGGKTINFSYDPKIKKLDLSGNPWMQSALIVQNFPAYAADFSYTGIKNFICFRKQPLRSLNVSGTPIIELHTLENHNLIALNISHTSIGNLRKLKDFTLLKTLNISHSAVRSSAILKDLNGLETLTIHQGQLTESDLKRLNPATKVLIHKN</sequence>
<dbReference type="SUPFAM" id="SSF48452">
    <property type="entry name" value="TPR-like"/>
    <property type="match status" value="1"/>
</dbReference>
<dbReference type="CDD" id="cd14014">
    <property type="entry name" value="STKc_PknB_like"/>
    <property type="match status" value="1"/>
</dbReference>
<feature type="domain" description="Protein kinase" evidence="6">
    <location>
        <begin position="38"/>
        <end position="317"/>
    </location>
</feature>
<evidence type="ECO:0000313" key="7">
    <source>
        <dbReference type="EMBL" id="WDE98897.1"/>
    </source>
</evidence>
<dbReference type="Proteomes" id="UP001214250">
    <property type="component" value="Chromosome 2"/>
</dbReference>
<keyword evidence="5" id="KW-0472">Membrane</keyword>
<dbReference type="SMART" id="SM00028">
    <property type="entry name" value="TPR"/>
    <property type="match status" value="2"/>
</dbReference>
<dbReference type="Gene3D" id="1.10.510.10">
    <property type="entry name" value="Transferase(Phosphotransferase) domain 1"/>
    <property type="match status" value="1"/>
</dbReference>
<dbReference type="SUPFAM" id="SSF52047">
    <property type="entry name" value="RNI-like"/>
    <property type="match status" value="1"/>
</dbReference>
<dbReference type="Pfam" id="PF00069">
    <property type="entry name" value="Pkinase"/>
    <property type="match status" value="1"/>
</dbReference>
<dbReference type="Gene3D" id="1.25.40.10">
    <property type="entry name" value="Tetratricopeptide repeat domain"/>
    <property type="match status" value="1"/>
</dbReference>
<evidence type="ECO:0000313" key="8">
    <source>
        <dbReference type="Proteomes" id="UP001214250"/>
    </source>
</evidence>
<dbReference type="RefSeq" id="WP_274153765.1">
    <property type="nucleotide sequence ID" value="NZ_CP117812.1"/>
</dbReference>
<protein>
    <submittedName>
        <fullName evidence="7">Protein kinase</fullName>
    </submittedName>
</protein>
<keyword evidence="3 7" id="KW-0418">Kinase</keyword>
<evidence type="ECO:0000256" key="3">
    <source>
        <dbReference type="ARBA" id="ARBA00022777"/>
    </source>
</evidence>
<dbReference type="EMBL" id="CP117812">
    <property type="protein sequence ID" value="WDE98897.1"/>
    <property type="molecule type" value="Genomic_DNA"/>
</dbReference>
<dbReference type="InterPro" id="IPR032675">
    <property type="entry name" value="LRR_dom_sf"/>
</dbReference>
<dbReference type="Gene3D" id="3.80.10.10">
    <property type="entry name" value="Ribonuclease Inhibitor"/>
    <property type="match status" value="1"/>
</dbReference>